<dbReference type="InterPro" id="IPR020843">
    <property type="entry name" value="ER"/>
</dbReference>
<evidence type="ECO:0000313" key="3">
    <source>
        <dbReference type="Proteomes" id="UP001215280"/>
    </source>
</evidence>
<dbReference type="SUPFAM" id="SSF51735">
    <property type="entry name" value="NAD(P)-binding Rossmann-fold domains"/>
    <property type="match status" value="1"/>
</dbReference>
<proteinExistence type="predicted"/>
<sequence>MKAVVSTGDGGIALKTVAKPRPGPTQVLIKIFAAAQNPPDHMKLGRRTEGVISEQDFAGRMEALGAEVPTRLRYVGERVAGFLNGGVDEEMGGAFGEYCVADAHVLISLPESSNYEDAPGLGLAAFTAAQALWISLEPGLPTLTVPAATPFPLMTSTDSGLGWKLGGRTVHIQLARLSGMEVITTASSRNHALVKGLGADVVLDYRDPEVSTKIRAHTGNKLAHAVDCISDATTTRQVADTIGEGGGFVALVLGEPVDVPGVHAQFSLVYTLLGKASECPMPYAADPNHYEFGKTTAILFTDLLHNGKLKTTPVKLVPNGLNDLGNGLNT</sequence>
<dbReference type="GO" id="GO:0016651">
    <property type="term" value="F:oxidoreductase activity, acting on NAD(P)H"/>
    <property type="evidence" value="ECO:0007669"/>
    <property type="project" value="InterPro"/>
</dbReference>
<dbReference type="InterPro" id="IPR013154">
    <property type="entry name" value="ADH-like_N"/>
</dbReference>
<dbReference type="PANTHER" id="PTHR45348:SF2">
    <property type="entry name" value="ZINC-TYPE ALCOHOL DEHYDROGENASE-LIKE PROTEIN C2E1P3.01"/>
    <property type="match status" value="1"/>
</dbReference>
<dbReference type="InterPro" id="IPR011032">
    <property type="entry name" value="GroES-like_sf"/>
</dbReference>
<evidence type="ECO:0000259" key="1">
    <source>
        <dbReference type="SMART" id="SM00829"/>
    </source>
</evidence>
<keyword evidence="3" id="KW-1185">Reference proteome</keyword>
<dbReference type="SUPFAM" id="SSF50129">
    <property type="entry name" value="GroES-like"/>
    <property type="match status" value="1"/>
</dbReference>
<dbReference type="EMBL" id="JARJLG010000054">
    <property type="protein sequence ID" value="KAJ7758873.1"/>
    <property type="molecule type" value="Genomic_DNA"/>
</dbReference>
<dbReference type="SMART" id="SM00829">
    <property type="entry name" value="PKS_ER"/>
    <property type="match status" value="1"/>
</dbReference>
<dbReference type="PANTHER" id="PTHR45348">
    <property type="entry name" value="HYPOTHETICAL OXIDOREDUCTASE (EUROFUNG)"/>
    <property type="match status" value="1"/>
</dbReference>
<organism evidence="2 3">
    <name type="scientific">Mycena maculata</name>
    <dbReference type="NCBI Taxonomy" id="230809"/>
    <lineage>
        <taxon>Eukaryota</taxon>
        <taxon>Fungi</taxon>
        <taxon>Dikarya</taxon>
        <taxon>Basidiomycota</taxon>
        <taxon>Agaricomycotina</taxon>
        <taxon>Agaricomycetes</taxon>
        <taxon>Agaricomycetidae</taxon>
        <taxon>Agaricales</taxon>
        <taxon>Marasmiineae</taxon>
        <taxon>Mycenaceae</taxon>
        <taxon>Mycena</taxon>
    </lineage>
</organism>
<dbReference type="Gene3D" id="3.90.180.10">
    <property type="entry name" value="Medium-chain alcohol dehydrogenases, catalytic domain"/>
    <property type="match status" value="1"/>
</dbReference>
<dbReference type="CDD" id="cd08249">
    <property type="entry name" value="enoyl_reductase_like"/>
    <property type="match status" value="1"/>
</dbReference>
<dbReference type="Pfam" id="PF00107">
    <property type="entry name" value="ADH_zinc_N"/>
    <property type="match status" value="1"/>
</dbReference>
<name>A0AAD7J992_9AGAR</name>
<dbReference type="InterPro" id="IPR013149">
    <property type="entry name" value="ADH-like_C"/>
</dbReference>
<comment type="caution">
    <text evidence="2">The sequence shown here is derived from an EMBL/GenBank/DDBJ whole genome shotgun (WGS) entry which is preliminary data.</text>
</comment>
<dbReference type="Gene3D" id="3.40.50.720">
    <property type="entry name" value="NAD(P)-binding Rossmann-like Domain"/>
    <property type="match status" value="1"/>
</dbReference>
<dbReference type="AlphaFoldDB" id="A0AAD7J992"/>
<accession>A0AAD7J992</accession>
<evidence type="ECO:0000313" key="2">
    <source>
        <dbReference type="EMBL" id="KAJ7758873.1"/>
    </source>
</evidence>
<dbReference type="Proteomes" id="UP001215280">
    <property type="component" value="Unassembled WGS sequence"/>
</dbReference>
<feature type="domain" description="Enoyl reductase (ER)" evidence="1">
    <location>
        <begin position="8"/>
        <end position="330"/>
    </location>
</feature>
<dbReference type="Pfam" id="PF08240">
    <property type="entry name" value="ADH_N"/>
    <property type="match status" value="1"/>
</dbReference>
<reference evidence="2" key="1">
    <citation type="submission" date="2023-03" db="EMBL/GenBank/DDBJ databases">
        <title>Massive genome expansion in bonnet fungi (Mycena s.s.) driven by repeated elements and novel gene families across ecological guilds.</title>
        <authorList>
            <consortium name="Lawrence Berkeley National Laboratory"/>
            <person name="Harder C.B."/>
            <person name="Miyauchi S."/>
            <person name="Viragh M."/>
            <person name="Kuo A."/>
            <person name="Thoen E."/>
            <person name="Andreopoulos B."/>
            <person name="Lu D."/>
            <person name="Skrede I."/>
            <person name="Drula E."/>
            <person name="Henrissat B."/>
            <person name="Morin E."/>
            <person name="Kohler A."/>
            <person name="Barry K."/>
            <person name="LaButti K."/>
            <person name="Morin E."/>
            <person name="Salamov A."/>
            <person name="Lipzen A."/>
            <person name="Mereny Z."/>
            <person name="Hegedus B."/>
            <person name="Baldrian P."/>
            <person name="Stursova M."/>
            <person name="Weitz H."/>
            <person name="Taylor A."/>
            <person name="Grigoriev I.V."/>
            <person name="Nagy L.G."/>
            <person name="Martin F."/>
            <person name="Kauserud H."/>
        </authorList>
    </citation>
    <scope>NUCLEOTIDE SEQUENCE</scope>
    <source>
        <strain evidence="2">CBHHK188m</strain>
    </source>
</reference>
<gene>
    <name evidence="2" type="ORF">DFH07DRAFT_772446</name>
</gene>
<dbReference type="InterPro" id="IPR036291">
    <property type="entry name" value="NAD(P)-bd_dom_sf"/>
</dbReference>
<dbReference type="InterPro" id="IPR047122">
    <property type="entry name" value="Trans-enoyl_RdTase-like"/>
</dbReference>
<protein>
    <submittedName>
        <fullName evidence="2">Dehydrogenase</fullName>
    </submittedName>
</protein>